<dbReference type="Proteomes" id="UP000292958">
    <property type="component" value="Unassembled WGS sequence"/>
</dbReference>
<proteinExistence type="predicted"/>
<evidence type="ECO:0000313" key="1">
    <source>
        <dbReference type="EMBL" id="RZU38916.1"/>
    </source>
</evidence>
<evidence type="ECO:0000313" key="2">
    <source>
        <dbReference type="Proteomes" id="UP000292958"/>
    </source>
</evidence>
<dbReference type="AlphaFoldDB" id="A0A4V2G3Z6"/>
<accession>A0A4V2G3Z6</accession>
<reference evidence="1 2" key="1">
    <citation type="submission" date="2019-02" db="EMBL/GenBank/DDBJ databases">
        <title>Genomic Encyclopedia of Archaeal and Bacterial Type Strains, Phase II (KMG-II): from individual species to whole genera.</title>
        <authorList>
            <person name="Goeker M."/>
        </authorList>
    </citation>
    <scope>NUCLEOTIDE SEQUENCE [LARGE SCALE GENOMIC DNA]</scope>
    <source>
        <strain evidence="1 2">DSM 18101</strain>
    </source>
</reference>
<protein>
    <submittedName>
        <fullName evidence="1">Uncharacterized protein</fullName>
    </submittedName>
</protein>
<organism evidence="1 2">
    <name type="scientific">Edaphobacter modestus</name>
    <dbReference type="NCBI Taxonomy" id="388466"/>
    <lineage>
        <taxon>Bacteria</taxon>
        <taxon>Pseudomonadati</taxon>
        <taxon>Acidobacteriota</taxon>
        <taxon>Terriglobia</taxon>
        <taxon>Terriglobales</taxon>
        <taxon>Acidobacteriaceae</taxon>
        <taxon>Edaphobacter</taxon>
    </lineage>
</organism>
<dbReference type="EMBL" id="SHKW01000001">
    <property type="protein sequence ID" value="RZU38916.1"/>
    <property type="molecule type" value="Genomic_DNA"/>
</dbReference>
<sequence>MGYPNPCNTLGMLSLLSGEALEGGKVEMIGVLVRNPDVIDCFPRHSCCRAYQGLPFVECFAKHPWIAHKSVVPLLSTLKLAWLTNRMFIAIPQCV</sequence>
<name>A0A4V2G3Z6_9BACT</name>
<keyword evidence="2" id="KW-1185">Reference proteome</keyword>
<comment type="caution">
    <text evidence="1">The sequence shown here is derived from an EMBL/GenBank/DDBJ whole genome shotgun (WGS) entry which is preliminary data.</text>
</comment>
<gene>
    <name evidence="1" type="ORF">BDD14_0224</name>
</gene>